<comment type="subcellular location">
    <subcellularLocation>
        <location evidence="1">Mitochondrion</location>
    </subcellularLocation>
</comment>
<dbReference type="OMA" id="FKSANHY"/>
<proteinExistence type="inferred from homology"/>
<evidence type="ECO:0000259" key="6">
    <source>
        <dbReference type="PROSITE" id="PS51886"/>
    </source>
</evidence>
<dbReference type="GO" id="GO:0005634">
    <property type="term" value="C:nucleus"/>
    <property type="evidence" value="ECO:0007669"/>
    <property type="project" value="TreeGrafter"/>
</dbReference>
<feature type="compositionally biased region" description="Acidic residues" evidence="5">
    <location>
        <begin position="248"/>
        <end position="290"/>
    </location>
</feature>
<dbReference type="PANTHER" id="PTHR23354">
    <property type="entry name" value="NUCLEOLAR PROTEIN 7/ESTROGEN RECEPTOR COACTIVATOR-RELATED"/>
    <property type="match status" value="1"/>
</dbReference>
<reference evidence="7 8" key="1">
    <citation type="journal article" date="2013" name="Curr. Biol.">
        <title>The Genome of the Foraminiferan Reticulomyxa filosa.</title>
        <authorList>
            <person name="Glockner G."/>
            <person name="Hulsmann N."/>
            <person name="Schleicher M."/>
            <person name="Noegel A.A."/>
            <person name="Eichinger L."/>
            <person name="Gallinger C."/>
            <person name="Pawlowski J."/>
            <person name="Sierra R."/>
            <person name="Euteneuer U."/>
            <person name="Pillet L."/>
            <person name="Moustafa A."/>
            <person name="Platzer M."/>
            <person name="Groth M."/>
            <person name="Szafranski K."/>
            <person name="Schliwa M."/>
        </authorList>
    </citation>
    <scope>NUCLEOTIDE SEQUENCE [LARGE SCALE GENOMIC DNA]</scope>
</reference>
<evidence type="ECO:0000313" key="7">
    <source>
        <dbReference type="EMBL" id="ETO25936.1"/>
    </source>
</evidence>
<feature type="compositionally biased region" description="Basic residues" evidence="5">
    <location>
        <begin position="229"/>
        <end position="238"/>
    </location>
</feature>
<evidence type="ECO:0000256" key="3">
    <source>
        <dbReference type="ARBA" id="ARBA00023128"/>
    </source>
</evidence>
<feature type="compositionally biased region" description="Basic and acidic residues" evidence="5">
    <location>
        <begin position="349"/>
        <end position="360"/>
    </location>
</feature>
<name>X6NIZ0_RETFI</name>
<feature type="compositionally biased region" description="Basic and acidic residues" evidence="5">
    <location>
        <begin position="301"/>
        <end position="325"/>
    </location>
</feature>
<feature type="region of interest" description="Disordered" evidence="5">
    <location>
        <begin position="200"/>
        <end position="360"/>
    </location>
</feature>
<accession>X6NIZ0</accession>
<dbReference type="PANTHER" id="PTHR23354:SF62">
    <property type="entry name" value="MUSTARD, ISOFORM V"/>
    <property type="match status" value="1"/>
</dbReference>
<dbReference type="CDD" id="cd00063">
    <property type="entry name" value="FN3"/>
    <property type="match status" value="1"/>
</dbReference>
<dbReference type="Proteomes" id="UP000023152">
    <property type="component" value="Unassembled WGS sequence"/>
</dbReference>
<dbReference type="InterPro" id="IPR006571">
    <property type="entry name" value="TLDc_dom"/>
</dbReference>
<comment type="similarity">
    <text evidence="2">Belongs to the OXR1 family.</text>
</comment>
<evidence type="ECO:0000256" key="4">
    <source>
        <dbReference type="ARBA" id="ARBA00040604"/>
    </source>
</evidence>
<dbReference type="Pfam" id="PF07534">
    <property type="entry name" value="TLD"/>
    <property type="match status" value="1"/>
</dbReference>
<feature type="compositionally biased region" description="Low complexity" evidence="5">
    <location>
        <begin position="335"/>
        <end position="348"/>
    </location>
</feature>
<evidence type="ECO:0000256" key="1">
    <source>
        <dbReference type="ARBA" id="ARBA00004173"/>
    </source>
</evidence>
<feature type="domain" description="TLDc" evidence="6">
    <location>
        <begin position="447"/>
        <end position="614"/>
    </location>
</feature>
<feature type="compositionally biased region" description="Basic residues" evidence="5">
    <location>
        <begin position="203"/>
        <end position="217"/>
    </location>
</feature>
<evidence type="ECO:0000313" key="8">
    <source>
        <dbReference type="Proteomes" id="UP000023152"/>
    </source>
</evidence>
<feature type="compositionally biased region" description="Basic and acidic residues" evidence="5">
    <location>
        <begin position="218"/>
        <end position="228"/>
    </location>
</feature>
<protein>
    <recommendedName>
        <fullName evidence="4">Oxidation resistance protein 1</fullName>
    </recommendedName>
</protein>
<keyword evidence="8" id="KW-1185">Reference proteome</keyword>
<dbReference type="GO" id="GO:0006979">
    <property type="term" value="P:response to oxidative stress"/>
    <property type="evidence" value="ECO:0007669"/>
    <property type="project" value="TreeGrafter"/>
</dbReference>
<comment type="caution">
    <text evidence="7">The sequence shown here is derived from an EMBL/GenBank/DDBJ whole genome shotgun (WGS) entry which is preliminary data.</text>
</comment>
<dbReference type="GO" id="GO:0005739">
    <property type="term" value="C:mitochondrion"/>
    <property type="evidence" value="ECO:0007669"/>
    <property type="project" value="UniProtKB-SubCell"/>
</dbReference>
<dbReference type="EMBL" id="ASPP01008192">
    <property type="protein sequence ID" value="ETO25936.1"/>
    <property type="molecule type" value="Genomic_DNA"/>
</dbReference>
<dbReference type="PROSITE" id="PS51886">
    <property type="entry name" value="TLDC"/>
    <property type="match status" value="1"/>
</dbReference>
<dbReference type="AlphaFoldDB" id="X6NIZ0"/>
<evidence type="ECO:0000256" key="5">
    <source>
        <dbReference type="SAM" id="MobiDB-lite"/>
    </source>
</evidence>
<dbReference type="SMART" id="SM00584">
    <property type="entry name" value="TLDc"/>
    <property type="match status" value="1"/>
</dbReference>
<gene>
    <name evidence="7" type="ORF">RFI_11202</name>
</gene>
<dbReference type="InterPro" id="IPR003961">
    <property type="entry name" value="FN3_dom"/>
</dbReference>
<sequence length="614" mass="70117">MITQLYERFIRTSLLIQNLNGCSQLLELGSKLCKDDINKKIDMAIQRLLERKNVLKEDMIRIRVEKSDKLDQQLQVLRSYQRELEDGKKVYEKTIADSSLDVHTRKKRIIGLVNELTGRKDIQLTLVTQPKLRLGYENQMLTTFLEQLGIDDCDQPYQPGLKIAKISFDSIALELTCDDEVLVHKVIEYAVEIALIHTNSKQKPAKRKLNVGKKKKSKDKDKDKDKDKEKKKRRKKARTAIPMKDSEENSDEDKDSEEEDEKESEENSEAEDSDEKEESAEEESEEQSDEDDKKKKKKKNKDKDKEKEKGGDDTEPKEEKKDKTEVTSTTPTAITSGESTTKTDTTDTNADKEKEPKKEKTEVVEAFDINNVDMSKLEWELASVVEVPEKYLEVGRYNPSRKYHCVIKQLLDQSDYAVRARAKNKSGWGDFCNPQIFTTKKLIIDSKILKPEEKKQLLRWLPTSDRKKRWKLMFRASKHGFGASQFHAKLDNKSGTTVTVIQSTMNHVFGGYTSIAWTSSGNYASDNNSWIFLLRAGKNVTPKKGKWKVTQTQYSVYHGGGNGPTFGGGYDFTIANAANTNTSSYANAGHSYACPKNNTLLAGQYNFMVKDFEV</sequence>
<keyword evidence="3" id="KW-0496">Mitochondrion</keyword>
<evidence type="ECO:0000256" key="2">
    <source>
        <dbReference type="ARBA" id="ARBA00009540"/>
    </source>
</evidence>
<dbReference type="OrthoDB" id="25620at2759"/>
<organism evidence="7 8">
    <name type="scientific">Reticulomyxa filosa</name>
    <dbReference type="NCBI Taxonomy" id="46433"/>
    <lineage>
        <taxon>Eukaryota</taxon>
        <taxon>Sar</taxon>
        <taxon>Rhizaria</taxon>
        <taxon>Retaria</taxon>
        <taxon>Foraminifera</taxon>
        <taxon>Monothalamids</taxon>
        <taxon>Reticulomyxidae</taxon>
        <taxon>Reticulomyxa</taxon>
    </lineage>
</organism>